<name>A0A2R2MJ21_LINAN</name>
<dbReference type="RefSeq" id="XP_023930203.1">
    <property type="nucleotide sequence ID" value="XM_024074435.1"/>
</dbReference>
<keyword evidence="1" id="KW-1185">Reference proteome</keyword>
<protein>
    <submittedName>
        <fullName evidence="2">Uncharacterized protein LOC112041354</fullName>
    </submittedName>
</protein>
<sequence>MHRWLKWYHGLFRQDACEARQISRDIAYRQIFVYTYEGNWNLDIQNFARFKEHHSCAGRKDNESIVAQGRKRIKIFEEHFGMKLPALTDQDLLDGKVPLLGGKLSFHPYHINPAAKCRVILDSNRHESRAYKNVPVSDAGWMVEALQTVNVSGPGFSGILMPGSAIFQGEFLFYTSRENPHGGKVLIQYESKTPSYVIENGRLFLWNPELFHPVYGKGRDAHVSELDPVTGRFSAREVLTFSPDA</sequence>
<proteinExistence type="predicted"/>
<evidence type="ECO:0000313" key="2">
    <source>
        <dbReference type="RefSeq" id="XP_023930203.1"/>
    </source>
</evidence>
<dbReference type="AlphaFoldDB" id="A0A2R2MJ21"/>
<dbReference type="Proteomes" id="UP000085678">
    <property type="component" value="Unplaced"/>
</dbReference>
<organism evidence="1 2">
    <name type="scientific">Lingula anatina</name>
    <name type="common">Brachiopod</name>
    <name type="synonym">Lingula unguis</name>
    <dbReference type="NCBI Taxonomy" id="7574"/>
    <lineage>
        <taxon>Eukaryota</taxon>
        <taxon>Metazoa</taxon>
        <taxon>Spiralia</taxon>
        <taxon>Lophotrochozoa</taxon>
        <taxon>Brachiopoda</taxon>
        <taxon>Linguliformea</taxon>
        <taxon>Lingulata</taxon>
        <taxon>Lingulida</taxon>
        <taxon>Linguloidea</taxon>
        <taxon>Lingulidae</taxon>
        <taxon>Lingula</taxon>
    </lineage>
</organism>
<gene>
    <name evidence="2" type="primary">LOC112041354</name>
</gene>
<reference evidence="2" key="1">
    <citation type="submission" date="2025-08" db="UniProtKB">
        <authorList>
            <consortium name="RefSeq"/>
        </authorList>
    </citation>
    <scope>IDENTIFICATION</scope>
    <source>
        <tissue evidence="2">Gonads</tissue>
    </source>
</reference>
<dbReference type="InParanoid" id="A0A2R2MJ21"/>
<dbReference type="GeneID" id="112041354"/>
<evidence type="ECO:0000313" key="1">
    <source>
        <dbReference type="Proteomes" id="UP000085678"/>
    </source>
</evidence>
<dbReference type="KEGG" id="lak:112041354"/>
<accession>A0A2R2MJ21</accession>